<gene>
    <name evidence="3" type="primary">xecD</name>
    <name evidence="3" type="ORF">KOR34_50020</name>
</gene>
<reference evidence="3 4" key="1">
    <citation type="submission" date="2019-02" db="EMBL/GenBank/DDBJ databases">
        <title>Deep-cultivation of Planctomycetes and their phenomic and genomic characterization uncovers novel biology.</title>
        <authorList>
            <person name="Wiegand S."/>
            <person name="Jogler M."/>
            <person name="Boedeker C."/>
            <person name="Pinto D."/>
            <person name="Vollmers J."/>
            <person name="Rivas-Marin E."/>
            <person name="Kohn T."/>
            <person name="Peeters S.H."/>
            <person name="Heuer A."/>
            <person name="Rast P."/>
            <person name="Oberbeckmann S."/>
            <person name="Bunk B."/>
            <person name="Jeske O."/>
            <person name="Meyerdierks A."/>
            <person name="Storesund J.E."/>
            <person name="Kallscheuer N."/>
            <person name="Luecker S."/>
            <person name="Lage O.M."/>
            <person name="Pohl T."/>
            <person name="Merkel B.J."/>
            <person name="Hornburger P."/>
            <person name="Mueller R.-W."/>
            <person name="Bruemmer F."/>
            <person name="Labrenz M."/>
            <person name="Spormann A.M."/>
            <person name="Op Den Camp H."/>
            <person name="Overmann J."/>
            <person name="Amann R."/>
            <person name="Jetten M.S.M."/>
            <person name="Mascher T."/>
            <person name="Medema M.H."/>
            <person name="Devos D.P."/>
            <person name="Kaster A.-K."/>
            <person name="Ovreas L."/>
            <person name="Rohde M."/>
            <person name="Galperin M.Y."/>
            <person name="Jogler C."/>
        </authorList>
    </citation>
    <scope>NUCLEOTIDE SEQUENCE [LARGE SCALE GENOMIC DNA]</scope>
    <source>
        <strain evidence="3 4">KOR34</strain>
    </source>
</reference>
<dbReference type="Proteomes" id="UP000316714">
    <property type="component" value="Unassembled WGS sequence"/>
</dbReference>
<dbReference type="InterPro" id="IPR057326">
    <property type="entry name" value="KR_dom"/>
</dbReference>
<dbReference type="Pfam" id="PF13561">
    <property type="entry name" value="adh_short_C2"/>
    <property type="match status" value="1"/>
</dbReference>
<dbReference type="PROSITE" id="PS00061">
    <property type="entry name" value="ADH_SHORT"/>
    <property type="match status" value="1"/>
</dbReference>
<dbReference type="PRINTS" id="PR00080">
    <property type="entry name" value="SDRFAMILY"/>
</dbReference>
<dbReference type="InterPro" id="IPR020904">
    <property type="entry name" value="Sc_DH/Rdtase_CS"/>
</dbReference>
<dbReference type="CDD" id="cd05233">
    <property type="entry name" value="SDR_c"/>
    <property type="match status" value="1"/>
</dbReference>
<feature type="domain" description="Ketoreductase" evidence="2">
    <location>
        <begin position="5"/>
        <end position="195"/>
    </location>
</feature>
<dbReference type="PRINTS" id="PR00081">
    <property type="entry name" value="GDHRDH"/>
</dbReference>
<dbReference type="RefSeq" id="WP_146568796.1">
    <property type="nucleotide sequence ID" value="NZ_SIHJ01000005.1"/>
</dbReference>
<name>A0A5C5UXR7_9BACT</name>
<dbReference type="EC" id="1.1.1.268" evidence="3"/>
<evidence type="ECO:0000259" key="2">
    <source>
        <dbReference type="SMART" id="SM00822"/>
    </source>
</evidence>
<dbReference type="NCBIfam" id="NF005559">
    <property type="entry name" value="PRK07231.1"/>
    <property type="match status" value="1"/>
</dbReference>
<dbReference type="PANTHER" id="PTHR43975">
    <property type="entry name" value="ZGC:101858"/>
    <property type="match status" value="1"/>
</dbReference>
<dbReference type="GO" id="GO:0050574">
    <property type="term" value="F:2-(R)-hydroxypropyl-CoM dehydrogenase activity"/>
    <property type="evidence" value="ECO:0007669"/>
    <property type="project" value="UniProtKB-EC"/>
</dbReference>
<dbReference type="InterPro" id="IPR002347">
    <property type="entry name" value="SDR_fam"/>
</dbReference>
<dbReference type="Gene3D" id="3.40.50.720">
    <property type="entry name" value="NAD(P)-binding Rossmann-like Domain"/>
    <property type="match status" value="1"/>
</dbReference>
<dbReference type="OrthoDB" id="266183at2"/>
<dbReference type="InterPro" id="IPR036291">
    <property type="entry name" value="NAD(P)-bd_dom_sf"/>
</dbReference>
<proteinExistence type="inferred from homology"/>
<evidence type="ECO:0000313" key="4">
    <source>
        <dbReference type="Proteomes" id="UP000316714"/>
    </source>
</evidence>
<evidence type="ECO:0000256" key="1">
    <source>
        <dbReference type="ARBA" id="ARBA00006484"/>
    </source>
</evidence>
<accession>A0A5C5UXR7</accession>
<comment type="caution">
    <text evidence="3">The sequence shown here is derived from an EMBL/GenBank/DDBJ whole genome shotgun (WGS) entry which is preliminary data.</text>
</comment>
<dbReference type="SMART" id="SM00822">
    <property type="entry name" value="PKS_KR"/>
    <property type="match status" value="1"/>
</dbReference>
<sequence>MSAKKVVIVTGAGSGIGAATARRFAADGFAVVLNGRTEAKLEKVAADLGGGEHLLVQPGDVSAQADVKQIIAATVDRFGGIDVLVNNAGVLVQGGVDEVTLEDWEKQMAINAGGMFQMIKAALPHLVKSRGSVVNVSSVSGLAGDWGLFSYNATKGAVSNITRALALDLAAKGVRVNAVAPSLTATEMTGGIMEDDAVMQRFMERLPMGRAADPAEVADVIAFLAGHDARFVNGVVLPVDGGLSASNGQPNLG</sequence>
<evidence type="ECO:0000313" key="3">
    <source>
        <dbReference type="EMBL" id="TWT30443.1"/>
    </source>
</evidence>
<dbReference type="PANTHER" id="PTHR43975:SF2">
    <property type="entry name" value="EG:BACR7A4.14 PROTEIN-RELATED"/>
    <property type="match status" value="1"/>
</dbReference>
<keyword evidence="4" id="KW-1185">Reference proteome</keyword>
<organism evidence="3 4">
    <name type="scientific">Posidoniimonas corsicana</name>
    <dbReference type="NCBI Taxonomy" id="1938618"/>
    <lineage>
        <taxon>Bacteria</taxon>
        <taxon>Pseudomonadati</taxon>
        <taxon>Planctomycetota</taxon>
        <taxon>Planctomycetia</taxon>
        <taxon>Pirellulales</taxon>
        <taxon>Lacipirellulaceae</taxon>
        <taxon>Posidoniimonas</taxon>
    </lineage>
</organism>
<keyword evidence="3" id="KW-0560">Oxidoreductase</keyword>
<dbReference type="EMBL" id="SIHJ01000005">
    <property type="protein sequence ID" value="TWT30443.1"/>
    <property type="molecule type" value="Genomic_DNA"/>
</dbReference>
<comment type="similarity">
    <text evidence="1">Belongs to the short-chain dehydrogenases/reductases (SDR) family.</text>
</comment>
<dbReference type="FunFam" id="3.40.50.720:FF:000084">
    <property type="entry name" value="Short-chain dehydrogenase reductase"/>
    <property type="match status" value="1"/>
</dbReference>
<protein>
    <submittedName>
        <fullName evidence="3">2-(R)-hydroxypropyl-CoM dehydrogenase</fullName>
        <ecNumber evidence="3">1.1.1.268</ecNumber>
    </submittedName>
</protein>
<dbReference type="SUPFAM" id="SSF51735">
    <property type="entry name" value="NAD(P)-binding Rossmann-fold domains"/>
    <property type="match status" value="1"/>
</dbReference>
<dbReference type="AlphaFoldDB" id="A0A5C5UXR7"/>